<reference evidence="1" key="1">
    <citation type="journal article" date="2020" name="bioRxiv">
        <title>Chromosome-level reference genome of the European wasp spider Argiope bruennichi: a resource for studies on range expansion and evolutionary adaptation.</title>
        <authorList>
            <person name="Sheffer M.M."/>
            <person name="Hoppe A."/>
            <person name="Krehenwinkel H."/>
            <person name="Uhl G."/>
            <person name="Kuss A.W."/>
            <person name="Jensen L."/>
            <person name="Jensen C."/>
            <person name="Gillespie R.G."/>
            <person name="Hoff K.J."/>
            <person name="Prost S."/>
        </authorList>
    </citation>
    <scope>NUCLEOTIDE SEQUENCE</scope>
</reference>
<name>A0A8T0E1B6_ARGBR</name>
<dbReference type="Proteomes" id="UP000807504">
    <property type="component" value="Unassembled WGS sequence"/>
</dbReference>
<dbReference type="InterPro" id="IPR052728">
    <property type="entry name" value="O2_lipid_transport_reg"/>
</dbReference>
<protein>
    <submittedName>
        <fullName evidence="1">Nose resistant to fluoxetine protein 6 like protein</fullName>
    </submittedName>
</protein>
<dbReference type="PANTHER" id="PTHR11161">
    <property type="entry name" value="O-ACYLTRANSFERASE"/>
    <property type="match status" value="1"/>
</dbReference>
<proteinExistence type="predicted"/>
<dbReference type="PANTHER" id="PTHR11161:SF0">
    <property type="entry name" value="O-ACYLTRANSFERASE LIKE PROTEIN"/>
    <property type="match status" value="1"/>
</dbReference>
<organism evidence="1 2">
    <name type="scientific">Argiope bruennichi</name>
    <name type="common">Wasp spider</name>
    <name type="synonym">Aranea bruennichi</name>
    <dbReference type="NCBI Taxonomy" id="94029"/>
    <lineage>
        <taxon>Eukaryota</taxon>
        <taxon>Metazoa</taxon>
        <taxon>Ecdysozoa</taxon>
        <taxon>Arthropoda</taxon>
        <taxon>Chelicerata</taxon>
        <taxon>Arachnida</taxon>
        <taxon>Araneae</taxon>
        <taxon>Araneomorphae</taxon>
        <taxon>Entelegynae</taxon>
        <taxon>Araneoidea</taxon>
        <taxon>Araneidae</taxon>
        <taxon>Argiope</taxon>
    </lineage>
</organism>
<keyword evidence="2" id="KW-1185">Reference proteome</keyword>
<accession>A0A8T0E1B6</accession>
<gene>
    <name evidence="1" type="ORF">HNY73_022650</name>
</gene>
<comment type="caution">
    <text evidence="1">The sequence shown here is derived from an EMBL/GenBank/DDBJ whole genome shotgun (WGS) entry which is preliminary data.</text>
</comment>
<evidence type="ECO:0000313" key="2">
    <source>
        <dbReference type="Proteomes" id="UP000807504"/>
    </source>
</evidence>
<reference evidence="1" key="2">
    <citation type="submission" date="2020-06" db="EMBL/GenBank/DDBJ databases">
        <authorList>
            <person name="Sheffer M."/>
        </authorList>
    </citation>
    <scope>NUCLEOTIDE SEQUENCE</scope>
</reference>
<dbReference type="AlphaFoldDB" id="A0A8T0E1B6"/>
<dbReference type="EMBL" id="JABXBU010002231">
    <property type="protein sequence ID" value="KAF8764588.1"/>
    <property type="molecule type" value="Genomic_DNA"/>
</dbReference>
<evidence type="ECO:0000313" key="1">
    <source>
        <dbReference type="EMBL" id="KAF8764588.1"/>
    </source>
</evidence>
<sequence length="114" mass="13060">MWFCLFALQNREESAWESAMYNGIKALVFSCSLSWVIFLCATKQGGFINKLLSFPMYKPISRLSYSAFLVETIVLEAYFLSVDVFPEKLEIAKGLLLDLDWVCTSLFKSWVCTS</sequence>